<dbReference type="KEGG" id="ddh:Desde_3195"/>
<dbReference type="Proteomes" id="UP000006053">
    <property type="component" value="Chromosome"/>
</dbReference>
<dbReference type="EMBL" id="CP003348">
    <property type="protein sequence ID" value="AFM01486.1"/>
    <property type="molecule type" value="Genomic_DNA"/>
</dbReference>
<dbReference type="HOGENOM" id="CLU_2878488_0_0_9"/>
<gene>
    <name evidence="1" type="ordered locus">Desde_3195</name>
</gene>
<dbReference type="AlphaFoldDB" id="I4AC01"/>
<accession>I4AC01</accession>
<proteinExistence type="predicted"/>
<name>I4AC01_DESDJ</name>
<evidence type="ECO:0000313" key="1">
    <source>
        <dbReference type="EMBL" id="AFM01486.1"/>
    </source>
</evidence>
<protein>
    <submittedName>
        <fullName evidence="1">Uncharacterized protein</fullName>
    </submittedName>
</protein>
<sequence>MDIKQHEPEGVHLGISGKVEIVKLDYYKERRNDNAVIMAKAGRGMNYIHKANLVSRFQEERIL</sequence>
<evidence type="ECO:0000313" key="2">
    <source>
        <dbReference type="Proteomes" id="UP000006053"/>
    </source>
</evidence>
<reference evidence="1 2" key="2">
    <citation type="journal article" date="2015" name="J. Bacteriol.">
        <title>Genomic, proteomic, and biochemical analysis of the organohalide respiratory pathway in Desulfitobacterium dehalogenans.</title>
        <authorList>
            <person name="Kruse T."/>
            <person name="van de Pas B.A."/>
            <person name="Atteia A."/>
            <person name="Krab K."/>
            <person name="Hagen W.R."/>
            <person name="Goodwin L."/>
            <person name="Chain P."/>
            <person name="Boeren S."/>
            <person name="Maphosa F."/>
            <person name="Schraa G."/>
            <person name="de Vos W.M."/>
            <person name="van der Oost J."/>
            <person name="Smidt H."/>
            <person name="Stams A.J."/>
        </authorList>
    </citation>
    <scope>NUCLEOTIDE SEQUENCE [LARGE SCALE GENOMIC DNA]</scope>
    <source>
        <strain evidence="2">ATCC 51507 / DSM 9161 / JW/IU-DC1</strain>
    </source>
</reference>
<dbReference type="STRING" id="756499.Desde_3195"/>
<organism evidence="1 2">
    <name type="scientific">Desulfitobacterium dehalogenans (strain ATCC 51507 / DSM 9161 / JW/IU-DC1)</name>
    <dbReference type="NCBI Taxonomy" id="756499"/>
    <lineage>
        <taxon>Bacteria</taxon>
        <taxon>Bacillati</taxon>
        <taxon>Bacillota</taxon>
        <taxon>Clostridia</taxon>
        <taxon>Eubacteriales</taxon>
        <taxon>Desulfitobacteriaceae</taxon>
        <taxon>Desulfitobacterium</taxon>
    </lineage>
</organism>
<keyword evidence="2" id="KW-1185">Reference proteome</keyword>
<dbReference type="RefSeq" id="WP_014794966.1">
    <property type="nucleotide sequence ID" value="NC_018017.1"/>
</dbReference>
<reference evidence="2" key="1">
    <citation type="submission" date="2012-06" db="EMBL/GenBank/DDBJ databases">
        <title>Complete sequence of Desulfitobacterium dehalogenans ATCC 51507.</title>
        <authorList>
            <person name="Lucas S."/>
            <person name="Han J."/>
            <person name="Lapidus A."/>
            <person name="Cheng J.-F."/>
            <person name="Goodwin L."/>
            <person name="Pitluck S."/>
            <person name="Peters L."/>
            <person name="Ovchinnikova G."/>
            <person name="Teshima H."/>
            <person name="Detter J.C."/>
            <person name="Han C."/>
            <person name="Tapia R."/>
            <person name="Land M."/>
            <person name="Hauser L."/>
            <person name="Kyrpides N."/>
            <person name="Ivanova N."/>
            <person name="Pagani I."/>
            <person name="Kruse T."/>
            <person name="de Vos W.M."/>
            <person name="Smidt H."/>
            <person name="Woyke T."/>
        </authorList>
    </citation>
    <scope>NUCLEOTIDE SEQUENCE [LARGE SCALE GENOMIC DNA]</scope>
    <source>
        <strain evidence="2">ATCC 51507 / DSM 9161 / JW/IU-DC1</strain>
    </source>
</reference>